<protein>
    <submittedName>
        <fullName evidence="1">Uncharacterized protein</fullName>
    </submittedName>
</protein>
<proteinExistence type="predicted"/>
<reference evidence="1" key="1">
    <citation type="submission" date="2022-04" db="EMBL/GenBank/DDBJ databases">
        <title>A functionally conserved STORR gene fusion in Papaver species that diverged 16.8 million years ago.</title>
        <authorList>
            <person name="Catania T."/>
        </authorList>
    </citation>
    <scope>NUCLEOTIDE SEQUENCE</scope>
    <source>
        <strain evidence="1">S-188037</strain>
    </source>
</reference>
<evidence type="ECO:0000313" key="2">
    <source>
        <dbReference type="Proteomes" id="UP001202328"/>
    </source>
</evidence>
<gene>
    <name evidence="1" type="ORF">MKW98_011732</name>
</gene>
<comment type="caution">
    <text evidence="1">The sequence shown here is derived from an EMBL/GenBank/DDBJ whole genome shotgun (WGS) entry which is preliminary data.</text>
</comment>
<name>A0AAD4X9P6_9MAGN</name>
<dbReference type="Proteomes" id="UP001202328">
    <property type="component" value="Unassembled WGS sequence"/>
</dbReference>
<accession>A0AAD4X9P6</accession>
<dbReference type="AlphaFoldDB" id="A0AAD4X9P6"/>
<evidence type="ECO:0000313" key="1">
    <source>
        <dbReference type="EMBL" id="KAI3872240.1"/>
    </source>
</evidence>
<sequence>MFKFPRSRMTLRFSSHEEKELNQWLCKLTAFHIKLLHLSILPVPNKEELLMQILIPMANNSLVGTINVLHVQIHSSPAFLGIHFISCWCR</sequence>
<organism evidence="1 2">
    <name type="scientific">Papaver atlanticum</name>
    <dbReference type="NCBI Taxonomy" id="357466"/>
    <lineage>
        <taxon>Eukaryota</taxon>
        <taxon>Viridiplantae</taxon>
        <taxon>Streptophyta</taxon>
        <taxon>Embryophyta</taxon>
        <taxon>Tracheophyta</taxon>
        <taxon>Spermatophyta</taxon>
        <taxon>Magnoliopsida</taxon>
        <taxon>Ranunculales</taxon>
        <taxon>Papaveraceae</taxon>
        <taxon>Papaveroideae</taxon>
        <taxon>Papaver</taxon>
    </lineage>
</organism>
<keyword evidence="2" id="KW-1185">Reference proteome</keyword>
<dbReference type="EMBL" id="JAJJMB010012966">
    <property type="protein sequence ID" value="KAI3872240.1"/>
    <property type="molecule type" value="Genomic_DNA"/>
</dbReference>